<dbReference type="EMBL" id="CAJNDS010001935">
    <property type="protein sequence ID" value="CAE7289854.1"/>
    <property type="molecule type" value="Genomic_DNA"/>
</dbReference>
<accession>A0A812MWY9</accession>
<keyword evidence="2" id="KW-1185">Reference proteome</keyword>
<dbReference type="AlphaFoldDB" id="A0A812MWY9"/>
<reference evidence="1" key="1">
    <citation type="submission" date="2021-02" db="EMBL/GenBank/DDBJ databases">
        <authorList>
            <person name="Dougan E. K."/>
            <person name="Rhodes N."/>
            <person name="Thang M."/>
            <person name="Chan C."/>
        </authorList>
    </citation>
    <scope>NUCLEOTIDE SEQUENCE</scope>
</reference>
<gene>
    <name evidence="1" type="ORF">SNAT2548_LOCUS15291</name>
</gene>
<name>A0A812MWY9_9DINO</name>
<dbReference type="OrthoDB" id="407829at2759"/>
<dbReference type="Proteomes" id="UP000604046">
    <property type="component" value="Unassembled WGS sequence"/>
</dbReference>
<organism evidence="1 2">
    <name type="scientific">Symbiodinium natans</name>
    <dbReference type="NCBI Taxonomy" id="878477"/>
    <lineage>
        <taxon>Eukaryota</taxon>
        <taxon>Sar</taxon>
        <taxon>Alveolata</taxon>
        <taxon>Dinophyceae</taxon>
        <taxon>Suessiales</taxon>
        <taxon>Symbiodiniaceae</taxon>
        <taxon>Symbiodinium</taxon>
    </lineage>
</organism>
<proteinExistence type="predicted"/>
<sequence length="160" mass="17120">MDLKVQTISGNVHSVSISTSANLLALYEAVGLAMDIKPWELRLTADARVLCFGAARVCRRTPARGCYNANYVCTVLQVRQVGWGMLDIDISVLGDGSLGGPQTPGPRAHGALPMAVTLDVDQEDQKQGTLPFENVPTSGEVSFIYGVNGYDPLVLNLDGR</sequence>
<protein>
    <submittedName>
        <fullName evidence="1">Uncharacterized protein</fullName>
    </submittedName>
</protein>
<comment type="caution">
    <text evidence="1">The sequence shown here is derived from an EMBL/GenBank/DDBJ whole genome shotgun (WGS) entry which is preliminary data.</text>
</comment>
<evidence type="ECO:0000313" key="2">
    <source>
        <dbReference type="Proteomes" id="UP000604046"/>
    </source>
</evidence>
<evidence type="ECO:0000313" key="1">
    <source>
        <dbReference type="EMBL" id="CAE7289854.1"/>
    </source>
</evidence>